<dbReference type="PANTHER" id="PTHR45011:SF1">
    <property type="entry name" value="DAP3-BINDING CELL DEATH ENHANCER 1"/>
    <property type="match status" value="1"/>
</dbReference>
<evidence type="ECO:0000313" key="3">
    <source>
        <dbReference type="Proteomes" id="UP000247792"/>
    </source>
</evidence>
<reference evidence="2 3" key="1">
    <citation type="submission" date="2018-05" db="EMBL/GenBank/DDBJ databases">
        <title>Genomic Encyclopedia of Type Strains, Phase IV (KMG-IV): sequencing the most valuable type-strain genomes for metagenomic binning, comparative biology and taxonomic classification.</title>
        <authorList>
            <person name="Goeker M."/>
        </authorList>
    </citation>
    <scope>NUCLEOTIDE SEQUENCE [LARGE SCALE GENOMIC DNA]</scope>
    <source>
        <strain evidence="2 3">DSM 19792</strain>
    </source>
</reference>
<dbReference type="PANTHER" id="PTHR45011">
    <property type="entry name" value="DAP3-BINDING CELL DEATH ENHANCER 1"/>
    <property type="match status" value="1"/>
</dbReference>
<dbReference type="OrthoDB" id="5365194at2"/>
<dbReference type="Proteomes" id="UP000247792">
    <property type="component" value="Unassembled WGS sequence"/>
</dbReference>
<dbReference type="AlphaFoldDB" id="A0A318IXF6"/>
<organism evidence="2 3">
    <name type="scientific">Undibacterium pigrum</name>
    <dbReference type="NCBI Taxonomy" id="401470"/>
    <lineage>
        <taxon>Bacteria</taxon>
        <taxon>Pseudomonadati</taxon>
        <taxon>Pseudomonadota</taxon>
        <taxon>Betaproteobacteria</taxon>
        <taxon>Burkholderiales</taxon>
        <taxon>Oxalobacteraceae</taxon>
        <taxon>Undibacterium</taxon>
    </lineage>
</organism>
<feature type="chain" id="PRO_5016447714" evidence="1">
    <location>
        <begin position="23"/>
        <end position="230"/>
    </location>
</feature>
<protein>
    <submittedName>
        <fullName evidence="2">Sel1 repeat-containing protein</fullName>
    </submittedName>
</protein>
<gene>
    <name evidence="2" type="ORF">DFR42_11017</name>
</gene>
<dbReference type="InterPro" id="IPR052748">
    <property type="entry name" value="ISR_Activator"/>
</dbReference>
<keyword evidence="3" id="KW-1185">Reference proteome</keyword>
<sequence length="230" mass="25122">MRRLHPAIFLLSCMLAVGTAYADDFSDGVSYYEQGDFASALDSFKAAAAKGNADAQFNLGLMFLNGEGVPQDYKQALNWFEQSASKGNVRAQVNIGRMYAKGKGMLSNHGIAASWFKKAADQGYADAQYSLGILYVTGTGVGRDYNKARALFQQAANQNNASAQYQLGLLYQKGRGVAVNLVEAYKWLSLAGDYEDSEVFRKYIAAKMSKEEVAEAQALAQDWKPEKAAE</sequence>
<dbReference type="Pfam" id="PF08238">
    <property type="entry name" value="Sel1"/>
    <property type="match status" value="4"/>
</dbReference>
<evidence type="ECO:0000313" key="2">
    <source>
        <dbReference type="EMBL" id="PXX39653.1"/>
    </source>
</evidence>
<keyword evidence="1" id="KW-0732">Signal</keyword>
<evidence type="ECO:0000256" key="1">
    <source>
        <dbReference type="SAM" id="SignalP"/>
    </source>
</evidence>
<dbReference type="RefSeq" id="WP_110257322.1">
    <property type="nucleotide sequence ID" value="NZ_QJKB01000010.1"/>
</dbReference>
<feature type="signal peptide" evidence="1">
    <location>
        <begin position="1"/>
        <end position="22"/>
    </location>
</feature>
<dbReference type="InterPro" id="IPR011990">
    <property type="entry name" value="TPR-like_helical_dom_sf"/>
</dbReference>
<name>A0A318IXF6_9BURK</name>
<comment type="caution">
    <text evidence="2">The sequence shown here is derived from an EMBL/GenBank/DDBJ whole genome shotgun (WGS) entry which is preliminary data.</text>
</comment>
<accession>A0A318IXF6</accession>
<dbReference type="SUPFAM" id="SSF81901">
    <property type="entry name" value="HCP-like"/>
    <property type="match status" value="1"/>
</dbReference>
<dbReference type="EMBL" id="QJKB01000010">
    <property type="protein sequence ID" value="PXX39653.1"/>
    <property type="molecule type" value="Genomic_DNA"/>
</dbReference>
<proteinExistence type="predicted"/>
<dbReference type="InterPro" id="IPR006597">
    <property type="entry name" value="Sel1-like"/>
</dbReference>
<dbReference type="SMART" id="SM00671">
    <property type="entry name" value="SEL1"/>
    <property type="match status" value="5"/>
</dbReference>
<dbReference type="Gene3D" id="1.25.40.10">
    <property type="entry name" value="Tetratricopeptide repeat domain"/>
    <property type="match status" value="2"/>
</dbReference>